<sequence>MYKLFFDKLHSNYYHKFVNISKTFYRKNYLKIFTKEYIMKLLNDEYDFTRKKLNKKFDKKLNSSHECIKLLLDSIKNEEIKI</sequence>
<accession>A0A6C0ADC4</accession>
<name>A0A6C0ADC4_9ZZZZ</name>
<protein>
    <submittedName>
        <fullName evidence="1">Uncharacterized protein</fullName>
    </submittedName>
</protein>
<organism evidence="1">
    <name type="scientific">viral metagenome</name>
    <dbReference type="NCBI Taxonomy" id="1070528"/>
    <lineage>
        <taxon>unclassified sequences</taxon>
        <taxon>metagenomes</taxon>
        <taxon>organismal metagenomes</taxon>
    </lineage>
</organism>
<proteinExistence type="predicted"/>
<dbReference type="AlphaFoldDB" id="A0A6C0ADC4"/>
<evidence type="ECO:0000313" key="1">
    <source>
        <dbReference type="EMBL" id="QHS77706.1"/>
    </source>
</evidence>
<dbReference type="EMBL" id="MN740593">
    <property type="protein sequence ID" value="QHS77706.1"/>
    <property type="molecule type" value="Genomic_DNA"/>
</dbReference>
<reference evidence="1" key="1">
    <citation type="journal article" date="2020" name="Nature">
        <title>Giant virus diversity and host interactions through global metagenomics.</title>
        <authorList>
            <person name="Schulz F."/>
            <person name="Roux S."/>
            <person name="Paez-Espino D."/>
            <person name="Jungbluth S."/>
            <person name="Walsh D.A."/>
            <person name="Denef V.J."/>
            <person name="McMahon K.D."/>
            <person name="Konstantinidis K.T."/>
            <person name="Eloe-Fadrosh E.A."/>
            <person name="Kyrpides N.C."/>
            <person name="Woyke T."/>
        </authorList>
    </citation>
    <scope>NUCLEOTIDE SEQUENCE</scope>
    <source>
        <strain evidence="1">GVMAG-S-1021933-23</strain>
    </source>
</reference>